<reference evidence="3" key="1">
    <citation type="submission" date="2016-10" db="EMBL/GenBank/DDBJ databases">
        <authorList>
            <person name="Varghese N."/>
            <person name="Submissions S."/>
        </authorList>
    </citation>
    <scope>NUCLEOTIDE SEQUENCE [LARGE SCALE GENOMIC DNA]</scope>
    <source>
        <strain evidence="3">CGMCC 1.8704</strain>
    </source>
</reference>
<dbReference type="AlphaFoldDB" id="A0A1H8QGC1"/>
<dbReference type="Proteomes" id="UP000198657">
    <property type="component" value="Unassembled WGS sequence"/>
</dbReference>
<dbReference type="RefSeq" id="WP_091172895.1">
    <property type="nucleotide sequence ID" value="NZ_CBCSFM010000007.1"/>
</dbReference>
<name>A0A1H8QGC1_9FLAO</name>
<evidence type="ECO:0000313" key="2">
    <source>
        <dbReference type="EMBL" id="SEO52954.1"/>
    </source>
</evidence>
<dbReference type="Pfam" id="PF19765">
    <property type="entry name" value="DUF6252"/>
    <property type="match status" value="1"/>
</dbReference>
<sequence length="177" mass="19882">MKKITQLLLILPFILFSCSSDDNNSEDTKSEFAMTATIDGKSFNANNPSGNNLFSTTNIWSYYPIEDFVMLQGRQGGILGNPEINIWLKRTKIALGTYAFTTDENNPTSHAVDLTDTSDDLFEYTKEGTITITEVNTKTKIVKGTFKFTTSSTFTNQIDTNNTITNGTFNYQYEEIK</sequence>
<feature type="chain" id="PRO_5011446046" description="Lipid-binding hydrolase" evidence="1">
    <location>
        <begin position="23"/>
        <end position="177"/>
    </location>
</feature>
<dbReference type="STRING" id="604089.SAMN04487942_2970"/>
<accession>A0A1H8QGC1</accession>
<evidence type="ECO:0008006" key="4">
    <source>
        <dbReference type="Google" id="ProtNLM"/>
    </source>
</evidence>
<organism evidence="2 3">
    <name type="scientific">Flavobacterium sinopsychrotolerans</name>
    <dbReference type="NCBI Taxonomy" id="604089"/>
    <lineage>
        <taxon>Bacteria</taxon>
        <taxon>Pseudomonadati</taxon>
        <taxon>Bacteroidota</taxon>
        <taxon>Flavobacteriia</taxon>
        <taxon>Flavobacteriales</taxon>
        <taxon>Flavobacteriaceae</taxon>
        <taxon>Flavobacterium</taxon>
    </lineage>
</organism>
<evidence type="ECO:0000256" key="1">
    <source>
        <dbReference type="SAM" id="SignalP"/>
    </source>
</evidence>
<feature type="signal peptide" evidence="1">
    <location>
        <begin position="1"/>
        <end position="22"/>
    </location>
</feature>
<dbReference type="OrthoDB" id="1362816at2"/>
<dbReference type="InterPro" id="IPR046219">
    <property type="entry name" value="DUF6252"/>
</dbReference>
<gene>
    <name evidence="2" type="ORF">SAMN04487942_2970</name>
</gene>
<protein>
    <recommendedName>
        <fullName evidence="4">Lipid-binding hydrolase</fullName>
    </recommendedName>
</protein>
<evidence type="ECO:0000313" key="3">
    <source>
        <dbReference type="Proteomes" id="UP000198657"/>
    </source>
</evidence>
<dbReference type="EMBL" id="FODN01000008">
    <property type="protein sequence ID" value="SEO52954.1"/>
    <property type="molecule type" value="Genomic_DNA"/>
</dbReference>
<keyword evidence="1" id="KW-0732">Signal</keyword>
<dbReference type="PROSITE" id="PS51257">
    <property type="entry name" value="PROKAR_LIPOPROTEIN"/>
    <property type="match status" value="1"/>
</dbReference>
<proteinExistence type="predicted"/>
<keyword evidence="3" id="KW-1185">Reference proteome</keyword>